<keyword evidence="3" id="KW-1185">Reference proteome</keyword>
<dbReference type="SUPFAM" id="SSF52540">
    <property type="entry name" value="P-loop containing nucleoside triphosphate hydrolases"/>
    <property type="match status" value="1"/>
</dbReference>
<dbReference type="GeneID" id="97765507"/>
<evidence type="ECO:0000313" key="3">
    <source>
        <dbReference type="Proteomes" id="UP000187280"/>
    </source>
</evidence>
<evidence type="ECO:0000313" key="2">
    <source>
        <dbReference type="EMBL" id="SEA83715.1"/>
    </source>
</evidence>
<dbReference type="Gene3D" id="3.40.50.300">
    <property type="entry name" value="P-loop containing nucleotide triphosphate hydrolases"/>
    <property type="match status" value="1"/>
</dbReference>
<dbReference type="AlphaFoldDB" id="A0A1H4EF77"/>
<protein>
    <submittedName>
        <fullName evidence="2">Sulfotransferase family protein</fullName>
    </submittedName>
</protein>
<organism evidence="2 3">
    <name type="scientific">Lonsdalea quercina</name>
    <dbReference type="NCBI Taxonomy" id="71657"/>
    <lineage>
        <taxon>Bacteria</taxon>
        <taxon>Pseudomonadati</taxon>
        <taxon>Pseudomonadota</taxon>
        <taxon>Gammaproteobacteria</taxon>
        <taxon>Enterobacterales</taxon>
        <taxon>Pectobacteriaceae</taxon>
        <taxon>Lonsdalea</taxon>
    </lineage>
</organism>
<dbReference type="PANTHER" id="PTHR12788:SF10">
    <property type="entry name" value="PROTEIN-TYROSINE SULFOTRANSFERASE"/>
    <property type="match status" value="1"/>
</dbReference>
<dbReference type="InterPro" id="IPR027417">
    <property type="entry name" value="P-loop_NTPase"/>
</dbReference>
<dbReference type="Proteomes" id="UP000187280">
    <property type="component" value="Unassembled WGS sequence"/>
</dbReference>
<dbReference type="eggNOG" id="COG4714">
    <property type="taxonomic scope" value="Bacteria"/>
</dbReference>
<dbReference type="RefSeq" id="WP_026741837.1">
    <property type="nucleotide sequence ID" value="NZ_FNQS01000009.1"/>
</dbReference>
<evidence type="ECO:0000256" key="1">
    <source>
        <dbReference type="ARBA" id="ARBA00022679"/>
    </source>
</evidence>
<dbReference type="STRING" id="71657.SAMN02982996_02657"/>
<reference evidence="2 3" key="1">
    <citation type="submission" date="2016-10" db="EMBL/GenBank/DDBJ databases">
        <authorList>
            <person name="de Groot N.N."/>
        </authorList>
    </citation>
    <scope>NUCLEOTIDE SEQUENCE [LARGE SCALE GENOMIC DNA]</scope>
    <source>
        <strain evidence="2 3">ATCC 29281</strain>
    </source>
</reference>
<name>A0A1H4EF77_9GAMM</name>
<proteinExistence type="predicted"/>
<sequence>MKPEANVKAPVLLGGENRSGTTLQSIILDAHPDLVVAPEIDFLEPLDLGPHILEAARLLSANDPRVLGPGTETEDPFWFDGAHFVKQCQRSGVPNDELIELVEAAMAERKSDLSRFVDRCYLIEKIGAYRLRKYGGLFWGQKLQRKIARIDDFARIWPEARFIHIVRDGRDLFASHLKSVPKWGYKTPSEMARGWVEIVSRPVTVAPQGRYLEIRYEDLVTSPAEVIKRMTDFIGVEWSDQVLAHHEVSHVLFENPWDHPAAEAAAKAISTSPVGRYQRDLSARQIAEFEAVAGPQLKRLGYTLSDESR</sequence>
<dbReference type="PANTHER" id="PTHR12788">
    <property type="entry name" value="PROTEIN-TYROSINE SULFOTRANSFERASE 2"/>
    <property type="match status" value="1"/>
</dbReference>
<dbReference type="EMBL" id="FNQS01000009">
    <property type="protein sequence ID" value="SEA83715.1"/>
    <property type="molecule type" value="Genomic_DNA"/>
</dbReference>
<accession>A0A1H4EF77</accession>
<dbReference type="Pfam" id="PF13469">
    <property type="entry name" value="Sulfotransfer_3"/>
    <property type="match status" value="1"/>
</dbReference>
<dbReference type="GO" id="GO:0008476">
    <property type="term" value="F:protein-tyrosine sulfotransferase activity"/>
    <property type="evidence" value="ECO:0007669"/>
    <property type="project" value="InterPro"/>
</dbReference>
<gene>
    <name evidence="2" type="ORF">SAMN02982996_02657</name>
</gene>
<keyword evidence="1 2" id="KW-0808">Transferase</keyword>
<dbReference type="InterPro" id="IPR026634">
    <property type="entry name" value="TPST-like"/>
</dbReference>